<dbReference type="InterPro" id="IPR050357">
    <property type="entry name" value="Arrestin_domain-protein"/>
</dbReference>
<dbReference type="EMBL" id="CALNXK010000146">
    <property type="protein sequence ID" value="CAH3168750.1"/>
    <property type="molecule type" value="Genomic_DNA"/>
</dbReference>
<dbReference type="SMART" id="SM01017">
    <property type="entry name" value="Arrestin_C"/>
    <property type="match status" value="1"/>
</dbReference>
<protein>
    <recommendedName>
        <fullName evidence="2">Arrestin C-terminal-like domain-containing protein</fullName>
    </recommendedName>
</protein>
<dbReference type="Pfam" id="PF00339">
    <property type="entry name" value="Arrestin_N"/>
    <property type="match status" value="1"/>
</dbReference>
<organism evidence="3 4">
    <name type="scientific">Porites lobata</name>
    <dbReference type="NCBI Taxonomy" id="104759"/>
    <lineage>
        <taxon>Eukaryota</taxon>
        <taxon>Metazoa</taxon>
        <taxon>Cnidaria</taxon>
        <taxon>Anthozoa</taxon>
        <taxon>Hexacorallia</taxon>
        <taxon>Scleractinia</taxon>
        <taxon>Fungiina</taxon>
        <taxon>Poritidae</taxon>
        <taxon>Porites</taxon>
    </lineage>
</organism>
<dbReference type="SUPFAM" id="SSF81296">
    <property type="entry name" value="E set domains"/>
    <property type="match status" value="2"/>
</dbReference>
<dbReference type="InterPro" id="IPR011022">
    <property type="entry name" value="Arrestin_C-like"/>
</dbReference>
<feature type="domain" description="Arrestin C-terminal-like" evidence="2">
    <location>
        <begin position="173"/>
        <end position="301"/>
    </location>
</feature>
<gene>
    <name evidence="3" type="ORF">PLOB_00009383</name>
</gene>
<evidence type="ECO:0000259" key="2">
    <source>
        <dbReference type="SMART" id="SM01017"/>
    </source>
</evidence>
<reference evidence="3 4" key="1">
    <citation type="submission" date="2022-05" db="EMBL/GenBank/DDBJ databases">
        <authorList>
            <consortium name="Genoscope - CEA"/>
            <person name="William W."/>
        </authorList>
    </citation>
    <scope>NUCLEOTIDE SEQUENCE [LARGE SCALE GENOMIC DNA]</scope>
</reference>
<dbReference type="Gene3D" id="2.60.40.640">
    <property type="match status" value="2"/>
</dbReference>
<accession>A0ABN8QVH6</accession>
<keyword evidence="4" id="KW-1185">Reference proteome</keyword>
<evidence type="ECO:0000256" key="1">
    <source>
        <dbReference type="ARBA" id="ARBA00005298"/>
    </source>
</evidence>
<evidence type="ECO:0000313" key="4">
    <source>
        <dbReference type="Proteomes" id="UP001159405"/>
    </source>
</evidence>
<dbReference type="Pfam" id="PF02752">
    <property type="entry name" value="Arrestin_C"/>
    <property type="match status" value="1"/>
</dbReference>
<dbReference type="Proteomes" id="UP001159405">
    <property type="component" value="Unassembled WGS sequence"/>
</dbReference>
<dbReference type="InterPro" id="IPR014752">
    <property type="entry name" value="Arrestin-like_C"/>
</dbReference>
<dbReference type="InterPro" id="IPR011021">
    <property type="entry name" value="Arrestin-like_N"/>
</dbReference>
<dbReference type="InterPro" id="IPR014756">
    <property type="entry name" value="Ig_E-set"/>
</dbReference>
<dbReference type="PANTHER" id="PTHR11188">
    <property type="entry name" value="ARRESTIN DOMAIN CONTAINING PROTEIN"/>
    <property type="match status" value="1"/>
</dbReference>
<dbReference type="PANTHER" id="PTHR11188:SF17">
    <property type="entry name" value="FI21816P1"/>
    <property type="match status" value="1"/>
</dbReference>
<sequence>MGKVDYFVVEFYGGKRTFYPGETINAALCLKVNKKLKLQGLRIEFHGEAYVHWRENVGEANKSYSNSETYLDTLATLFGKDLGQSGDDPVLQPGEYSFPFQFLIPNIIMPASVELKHGHVRYWLKGIMDRPWRFDIITIAAVTILKYVDINIPQLLRPCQKEEDRNVGFLCCVSGSLSTIFCTDRGGYCPGESIRVSTVIDNKSKNEVVGLKIQLLRIIVLIASCGTATHWEDKVASISKEGVKPGDTLVSQLQLPVPSLPQTMQSCSCMKISYLLRLKVRVKGASDSKLYIPIIIGTLPSRPYFPAQYRPSDAVLSTNTPPLTGLNGTSVYLPSTTQNGDKAPNSPNVGKEPSCYSASFEVVAKTAENCAKEPSVELCTETCQGTFRGHL</sequence>
<name>A0ABN8QVH6_9CNID</name>
<comment type="caution">
    <text evidence="3">The sequence shown here is derived from an EMBL/GenBank/DDBJ whole genome shotgun (WGS) entry which is preliminary data.</text>
</comment>
<proteinExistence type="inferred from homology"/>
<comment type="similarity">
    <text evidence="1">Belongs to the arrestin family.</text>
</comment>
<evidence type="ECO:0000313" key="3">
    <source>
        <dbReference type="EMBL" id="CAH3168750.1"/>
    </source>
</evidence>